<dbReference type="Gene3D" id="3.30.420.10">
    <property type="entry name" value="Ribonuclease H-like superfamily/Ribonuclease H"/>
    <property type="match status" value="1"/>
</dbReference>
<dbReference type="InterPro" id="IPR015378">
    <property type="entry name" value="Transposase-like_Mu_C"/>
</dbReference>
<evidence type="ECO:0000313" key="4">
    <source>
        <dbReference type="Proteomes" id="UP000182179"/>
    </source>
</evidence>
<keyword evidence="4" id="KW-1185">Reference proteome</keyword>
<feature type="compositionally biased region" description="Basic and acidic residues" evidence="1">
    <location>
        <begin position="648"/>
        <end position="679"/>
    </location>
</feature>
<dbReference type="InterPro" id="IPR001584">
    <property type="entry name" value="Integrase_cat-core"/>
</dbReference>
<dbReference type="InterPro" id="IPR012337">
    <property type="entry name" value="RNaseH-like_sf"/>
</dbReference>
<comment type="caution">
    <text evidence="3">The sequence shown here is derived from an EMBL/GenBank/DDBJ whole genome shotgun (WGS) entry which is preliminary data.</text>
</comment>
<organism evidence="3 4">
    <name type="scientific">Pseudomonas costantinii</name>
    <dbReference type="NCBI Taxonomy" id="168469"/>
    <lineage>
        <taxon>Bacteria</taxon>
        <taxon>Pseudomonadati</taxon>
        <taxon>Pseudomonadota</taxon>
        <taxon>Gammaproteobacteria</taxon>
        <taxon>Pseudomonadales</taxon>
        <taxon>Pseudomonadaceae</taxon>
        <taxon>Pseudomonas</taxon>
    </lineage>
</organism>
<dbReference type="Pfam" id="PF09299">
    <property type="entry name" value="Mu-transpos_C"/>
    <property type="match status" value="1"/>
</dbReference>
<dbReference type="Proteomes" id="UP000182179">
    <property type="component" value="Unassembled WGS sequence"/>
</dbReference>
<dbReference type="PROSITE" id="PS50994">
    <property type="entry name" value="INTEGRASE"/>
    <property type="match status" value="1"/>
</dbReference>
<name>A0A1H5F6C8_9PSED</name>
<dbReference type="EMBL" id="FNTS01000002">
    <property type="protein sequence ID" value="SED98936.1"/>
    <property type="molecule type" value="Genomic_DNA"/>
</dbReference>
<evidence type="ECO:0000313" key="3">
    <source>
        <dbReference type="EMBL" id="SED98936.1"/>
    </source>
</evidence>
<feature type="region of interest" description="Disordered" evidence="1">
    <location>
        <begin position="648"/>
        <end position="681"/>
    </location>
</feature>
<gene>
    <name evidence="3" type="ORF">SAMN04515675_3465</name>
</gene>
<proteinExistence type="predicted"/>
<protein>
    <submittedName>
        <fullName evidence="3">Mu transposase, C-terminal</fullName>
    </submittedName>
</protein>
<reference evidence="3 4" key="1">
    <citation type="submission" date="2016-10" db="EMBL/GenBank/DDBJ databases">
        <authorList>
            <person name="Varghese N."/>
            <person name="Submissions S."/>
        </authorList>
    </citation>
    <scope>NUCLEOTIDE SEQUENCE [LARGE SCALE GENOMIC DNA]</scope>
    <source>
        <strain evidence="3 4">BS2773</strain>
    </source>
</reference>
<dbReference type="InterPro" id="IPR036397">
    <property type="entry name" value="RNaseH_sf"/>
</dbReference>
<dbReference type="RefSeq" id="WP_083374575.1">
    <property type="nucleotide sequence ID" value="NZ_FNTS01000002.1"/>
</dbReference>
<feature type="domain" description="Integrase catalytic" evidence="2">
    <location>
        <begin position="289"/>
        <end position="507"/>
    </location>
</feature>
<accession>A0A1H5F6C8</accession>
<evidence type="ECO:0000259" key="2">
    <source>
        <dbReference type="PROSITE" id="PS50994"/>
    </source>
</evidence>
<evidence type="ECO:0000256" key="1">
    <source>
        <dbReference type="SAM" id="MobiDB-lite"/>
    </source>
</evidence>
<dbReference type="SUPFAM" id="SSF53098">
    <property type="entry name" value="Ribonuclease H-like"/>
    <property type="match status" value="1"/>
</dbReference>
<sequence>MVDLSKNDILEALTKPHLLKGMVRVLWIDKRSDQIVLITIERTPKRPWVMRLSELKSWLISGDIKIVSIATPTYMMKVEEDLSDKEKAFRDNNWARIQALVDTDPPDDIFQPNAMGQMVKAQSLRLETPKKTIYRLLYRYWMGGQVRNALLADRVNAGAPGKPRQYREGQKPGRLALFQGVKASVQSKVLTEADKGCIKIGFALFAKGTVGTIADAYVKMLRRFYKVKAMHNDENDDTPLLPAGELPTAKQFAYWGHKAFDDIAVLRGRTGERNWQKDHRPLTGTVREGLRGPGHLFEIDATIADVYLVSRYNRNWIIGRPVVYVVIDTFSGMIVGLFVGLEGPSWNGARQALYNAFTSKVDFCAANGVEIEAADWPCHHLPHEVFADRGEMLSVAAEGLATGLRINLGIAPPYRPDWKAIVESSFKVLNSTTQIHWIAGAVRSRVRERGERDNRLDATLNLEEFTKIVIEGVLHYNRHNRQPDRLTKEMITDQVEPTPLDIWNWALRNDRIEANKQSEELIYLHLLPRDNGSVQKGGVKFKGMFYVCDWAIEQNWFARARHRGVSSITCWYDPNCTEHIWLQGPDRHFIRCDLRNSEERYRGVRFEEVIDMLAIVKQESPEKKYSKLASRVALDATISGVVANAAKEKKSTLEPGSKAEKLGNIRNNRSHERMQERSESYVPENLRAANTSQGDLAAKEGIGSADDYAGSRGGEVIDLLSRLRPGGGK</sequence>